<dbReference type="AlphaFoldDB" id="A0A4R2NFR7"/>
<dbReference type="Proteomes" id="UP000295182">
    <property type="component" value="Unassembled WGS sequence"/>
</dbReference>
<accession>A0A4R2NFR7</accession>
<protein>
    <submittedName>
        <fullName evidence="1">Uncharacterized protein</fullName>
    </submittedName>
</protein>
<comment type="caution">
    <text evidence="1">The sequence shown here is derived from an EMBL/GenBank/DDBJ whole genome shotgun (WGS) entry which is preliminary data.</text>
</comment>
<evidence type="ECO:0000313" key="2">
    <source>
        <dbReference type="Proteomes" id="UP000295182"/>
    </source>
</evidence>
<evidence type="ECO:0000313" key="1">
    <source>
        <dbReference type="EMBL" id="TCP20120.1"/>
    </source>
</evidence>
<reference evidence="1 2" key="1">
    <citation type="submission" date="2019-03" db="EMBL/GenBank/DDBJ databases">
        <title>Genomic Encyclopedia of Type Strains, Phase IV (KMG-IV): sequencing the most valuable type-strain genomes for metagenomic binning, comparative biology and taxonomic classification.</title>
        <authorList>
            <person name="Goeker M."/>
        </authorList>
    </citation>
    <scope>NUCLEOTIDE SEQUENCE [LARGE SCALE GENOMIC DNA]</scope>
    <source>
        <strain evidence="1 2">DSM 1837</strain>
    </source>
</reference>
<organism evidence="1 2">
    <name type="scientific">Simplicispira metamorpha</name>
    <dbReference type="NCBI Taxonomy" id="80881"/>
    <lineage>
        <taxon>Bacteria</taxon>
        <taxon>Pseudomonadati</taxon>
        <taxon>Pseudomonadota</taxon>
        <taxon>Betaproteobacteria</taxon>
        <taxon>Burkholderiales</taxon>
        <taxon>Comamonadaceae</taxon>
        <taxon>Simplicispira</taxon>
    </lineage>
</organism>
<proteinExistence type="predicted"/>
<sequence length="50" mass="5739">MSPTRRQRIRKRWLARLAGAAAVLALLAVFALYTQPEFMVMLADQVWACF</sequence>
<dbReference type="EMBL" id="SLXH01000002">
    <property type="protein sequence ID" value="TCP20120.1"/>
    <property type="molecule type" value="Genomic_DNA"/>
</dbReference>
<name>A0A4R2NFR7_9BURK</name>
<gene>
    <name evidence="1" type="ORF">EV674_10288</name>
</gene>
<keyword evidence="2" id="KW-1185">Reference proteome</keyword>